<dbReference type="PANTHER" id="PTHR43086">
    <property type="entry name" value="VERY-LONG-CHAIN 3-OXOOACYL-COA REDUCTASE"/>
    <property type="match status" value="1"/>
</dbReference>
<dbReference type="EC" id="1.1.1.313" evidence="5"/>
<feature type="domain" description="Ketoreductase" evidence="4">
    <location>
        <begin position="3"/>
        <end position="184"/>
    </location>
</feature>
<evidence type="ECO:0000256" key="1">
    <source>
        <dbReference type="ARBA" id="ARBA00006484"/>
    </source>
</evidence>
<evidence type="ECO:0000256" key="3">
    <source>
        <dbReference type="RuleBase" id="RU000363"/>
    </source>
</evidence>
<evidence type="ECO:0000256" key="2">
    <source>
        <dbReference type="ARBA" id="ARBA00023002"/>
    </source>
</evidence>
<dbReference type="EMBL" id="CXWD01000005">
    <property type="protein sequence ID" value="CTQ68105.1"/>
    <property type="molecule type" value="Genomic_DNA"/>
</dbReference>
<organism evidence="5 6">
    <name type="scientific">Roseibium alexandrii</name>
    <dbReference type="NCBI Taxonomy" id="388408"/>
    <lineage>
        <taxon>Bacteria</taxon>
        <taxon>Pseudomonadati</taxon>
        <taxon>Pseudomonadota</taxon>
        <taxon>Alphaproteobacteria</taxon>
        <taxon>Hyphomicrobiales</taxon>
        <taxon>Stappiaceae</taxon>
        <taxon>Roseibium</taxon>
    </lineage>
</organism>
<dbReference type="Proteomes" id="UP000053235">
    <property type="component" value="Unassembled WGS sequence"/>
</dbReference>
<reference evidence="6" key="1">
    <citation type="submission" date="2015-07" db="EMBL/GenBank/DDBJ databases">
        <authorList>
            <person name="Rodrigo-Torres Lidia"/>
            <person name="Arahal R.David."/>
        </authorList>
    </citation>
    <scope>NUCLEOTIDE SEQUENCE [LARGE SCALE GENOMIC DNA]</scope>
    <source>
        <strain evidence="6">CECT 5112</strain>
    </source>
</reference>
<evidence type="ECO:0000313" key="5">
    <source>
        <dbReference type="EMBL" id="CTQ68105.1"/>
    </source>
</evidence>
<dbReference type="PRINTS" id="PR00080">
    <property type="entry name" value="SDRFAMILY"/>
</dbReference>
<comment type="similarity">
    <text evidence="1 3">Belongs to the short-chain dehydrogenases/reductases (SDR) family.</text>
</comment>
<gene>
    <name evidence="5" type="primary">isfD_2</name>
    <name evidence="5" type="ORF">LAX5112_01637</name>
</gene>
<dbReference type="InterPro" id="IPR036291">
    <property type="entry name" value="NAD(P)-bd_dom_sf"/>
</dbReference>
<sequence length="257" mass="27466">MTATALITGASSGIGAAFARYHAARGGDLVLVARREDALEQLKTELEAKHGIKVHVFARDVGSGEAAQALYDEITKAGIEVGILINNAGFGGRGNHIERELASEQAMVDLNVISLMTLTRLFGHEMVQRGKGYILNVGSTAGFMPGPSQAVYFATKAFVNSYSQALNEELKPKGVKVTLLAPGYVETEFAKIADLEGTQLTRSGATPESVAKIGYNAMMAGKLVAINEKALDFSLNWLVPLLPRRAVLKMVSKMQAK</sequence>
<dbReference type="SUPFAM" id="SSF51735">
    <property type="entry name" value="NAD(P)-binding Rossmann-fold domains"/>
    <property type="match status" value="1"/>
</dbReference>
<protein>
    <submittedName>
        <fullName evidence="5">Sulfoacetaldehyde reductase</fullName>
        <ecNumber evidence="5">1.1.1.313</ecNumber>
    </submittedName>
</protein>
<accession>A0A0M6ZZG2</accession>
<dbReference type="PANTHER" id="PTHR43086:SF3">
    <property type="entry name" value="NADP-DEPENDENT 3-HYDROXY ACID DEHYDROGENASE YDFG"/>
    <property type="match status" value="1"/>
</dbReference>
<dbReference type="AlphaFoldDB" id="A0A0M6ZZG2"/>
<evidence type="ECO:0000313" key="6">
    <source>
        <dbReference type="Proteomes" id="UP000053235"/>
    </source>
</evidence>
<keyword evidence="6" id="KW-1185">Reference proteome</keyword>
<dbReference type="RefSeq" id="WP_055671406.1">
    <property type="nucleotide sequence ID" value="NZ_CXWD01000005.1"/>
</dbReference>
<keyword evidence="2 5" id="KW-0560">Oxidoreductase</keyword>
<dbReference type="PRINTS" id="PR00081">
    <property type="entry name" value="GDHRDH"/>
</dbReference>
<dbReference type="Pfam" id="PF00106">
    <property type="entry name" value="adh_short"/>
    <property type="match status" value="1"/>
</dbReference>
<dbReference type="InterPro" id="IPR057326">
    <property type="entry name" value="KR_dom"/>
</dbReference>
<dbReference type="PIRSF" id="PIRSF000126">
    <property type="entry name" value="11-beta-HSD1"/>
    <property type="match status" value="1"/>
</dbReference>
<dbReference type="InterPro" id="IPR002347">
    <property type="entry name" value="SDR_fam"/>
</dbReference>
<dbReference type="Gene3D" id="3.40.50.720">
    <property type="entry name" value="NAD(P)-binding Rossmann-like Domain"/>
    <property type="match status" value="1"/>
</dbReference>
<name>A0A0M6ZZG2_9HYPH</name>
<dbReference type="STRING" id="388408.LAX5112_01637"/>
<evidence type="ECO:0000259" key="4">
    <source>
        <dbReference type="SMART" id="SM00822"/>
    </source>
</evidence>
<dbReference type="GO" id="GO:0016491">
    <property type="term" value="F:oxidoreductase activity"/>
    <property type="evidence" value="ECO:0007669"/>
    <property type="project" value="UniProtKB-KW"/>
</dbReference>
<dbReference type="SMART" id="SM00822">
    <property type="entry name" value="PKS_KR"/>
    <property type="match status" value="1"/>
</dbReference>
<proteinExistence type="inferred from homology"/>